<organism evidence="1 2">
    <name type="scientific">Chryseobacterium piperi</name>
    <dbReference type="NCBI Taxonomy" id="558152"/>
    <lineage>
        <taxon>Bacteria</taxon>
        <taxon>Pseudomonadati</taxon>
        <taxon>Bacteroidota</taxon>
        <taxon>Flavobacteriia</taxon>
        <taxon>Flavobacteriales</taxon>
        <taxon>Weeksellaceae</taxon>
        <taxon>Chryseobacterium group</taxon>
        <taxon>Chryseobacterium</taxon>
    </lineage>
</organism>
<proteinExistence type="predicted"/>
<feature type="non-terminal residue" evidence="1">
    <location>
        <position position="949"/>
    </location>
</feature>
<dbReference type="STRING" id="558152.IQ37_19665"/>
<reference evidence="1 2" key="1">
    <citation type="submission" date="2014-07" db="EMBL/GenBank/DDBJ databases">
        <title>Genome of Chryseobacterium piperi CTM.</title>
        <authorList>
            <person name="Pipes S.E."/>
            <person name="Stropko S.J."/>
            <person name="Newman J.D."/>
        </authorList>
    </citation>
    <scope>NUCLEOTIDE SEQUENCE [LARGE SCALE GENOMIC DNA]</scope>
    <source>
        <strain evidence="1 2">CTM</strain>
    </source>
</reference>
<gene>
    <name evidence="1" type="ORF">IQ37_19665</name>
</gene>
<evidence type="ECO:0000313" key="2">
    <source>
        <dbReference type="Proteomes" id="UP000028709"/>
    </source>
</evidence>
<evidence type="ECO:0008006" key="3">
    <source>
        <dbReference type="Google" id="ProtNLM"/>
    </source>
</evidence>
<dbReference type="eggNOG" id="COG3209">
    <property type="taxonomic scope" value="Bacteria"/>
</dbReference>
<dbReference type="EMBL" id="JPRJ01000081">
    <property type="protein sequence ID" value="KFF10184.1"/>
    <property type="molecule type" value="Genomic_DNA"/>
</dbReference>
<dbReference type="RefSeq" id="WP_034688335.1">
    <property type="nucleotide sequence ID" value="NZ_JPRJ01000081.1"/>
</dbReference>
<comment type="caution">
    <text evidence="1">The sequence shown here is derived from an EMBL/GenBank/DDBJ whole genome shotgun (WGS) entry which is preliminary data.</text>
</comment>
<sequence>MKRYLFLVVNLFLFNCFYSQDTGGFMPKVVSPPPSVMEMEKYTTYDVNLLNGVASFDIPLYTLKAGDINIPITLNYRTAGIRYNQQPGEVGLGWQISPTYLISRIVNGRADEAHERPSEEITNSYLSKPGYHRDTFLSSFSSFSLGAQPLVEQYDNDFDIFSFNLLDSNGEFLIDNLATKKIASTQKAVKFNYELGNINNQSNYKAIQSFNAVDKNGIKYYFGKDLADPNAKYHTLSADPPAHTQVWYVSKIVDTKNNFVNFSYKTNSESRYNSTYVFTVSESVATKTYYGTVYDALSSDIQNEVLGPQESLVVDRMTTSNGQRIEYDRDGSSNRIKSIKIYDNKNTLIRKVDFIYKIAQKIFLEKVHIYDGIDPKAKTYVFSYYDENVAHNKRDLWGYYNDEGIPDFIFPRYVGIVDNITLMDAVQDYNTTYDIISYNISQTPLRDVPGFPAMEPITSLDRPNHYYSLKSIKFPTGGIREFEYEAHKYKGYDEAYHIENADKFFGMRIKRIISRDREQSTPNLIKEYRYGSDGSGYGNPFEDFSVSHSTINESSKISISEDGTVNTGRVLSFTNQNPFLGLFNQLGYIYYPKVTEYSFDKIYKDFNAQLAKDKTEYYHREGIAPNYYAFLKYSTHFNNYGNYYGFTNLSGGIEKEDKRIYYMKDTNNNFVPIKKVEKLMGRADPVEKKGIRISPFYTYASSTHSGLYQKFPNSMNSFYNFDRYTIRVLRDLEKGTKTTDYYGSQELVTEVTKDYANADHLQPTGQKTLHADGSKTETLYRYAHEKGNQLMISKNMVGIPLETMTTQTIGNSTKTLSKVETIYPKTQTEANTKTSGLVLPTSVLSYDISNLSLPGITELTYDRYDSKGNIQQYTSKVGVSTTIIWGYNGTHPIAKIEGAKLSDITQSLITTIVNASNADAANPAQEPALITALDNFRKNSGLSNYQITT</sequence>
<dbReference type="Proteomes" id="UP000028709">
    <property type="component" value="Unassembled WGS sequence"/>
</dbReference>
<protein>
    <recommendedName>
        <fullName evidence="3">Sugar-binding protein</fullName>
    </recommendedName>
</protein>
<accession>A0A086A0H0</accession>
<dbReference type="AlphaFoldDB" id="A0A086A0H0"/>
<name>A0A086A0H0_9FLAO</name>
<keyword evidence="2" id="KW-1185">Reference proteome</keyword>
<evidence type="ECO:0000313" key="1">
    <source>
        <dbReference type="EMBL" id="KFF10184.1"/>
    </source>
</evidence>